<dbReference type="InterPro" id="IPR003439">
    <property type="entry name" value="ABC_transporter-like_ATP-bd"/>
</dbReference>
<protein>
    <submittedName>
        <fullName evidence="6">Alkanesulfonates ABC transporter ATP-binding protein / sulfonate ABC transporter, ATP-binding subunit SsuB</fullName>
    </submittedName>
</protein>
<dbReference type="InterPro" id="IPR027417">
    <property type="entry name" value="P-loop_NTPase"/>
</dbReference>
<gene>
    <name evidence="6" type="ORF">MBEBAB_2579</name>
</gene>
<evidence type="ECO:0000256" key="2">
    <source>
        <dbReference type="ARBA" id="ARBA00022448"/>
    </source>
</evidence>
<name>A0A8E0NDE5_9CAUL</name>
<keyword evidence="3" id="KW-0547">Nucleotide-binding</keyword>
<dbReference type="InterPro" id="IPR003593">
    <property type="entry name" value="AAA+_ATPase"/>
</dbReference>
<organism evidence="6 7">
    <name type="scientific">Brevundimonas abyssalis TAR-001</name>
    <dbReference type="NCBI Taxonomy" id="1391729"/>
    <lineage>
        <taxon>Bacteria</taxon>
        <taxon>Pseudomonadati</taxon>
        <taxon>Pseudomonadota</taxon>
        <taxon>Alphaproteobacteria</taxon>
        <taxon>Caulobacterales</taxon>
        <taxon>Caulobacteraceae</taxon>
        <taxon>Brevundimonas</taxon>
    </lineage>
</organism>
<evidence type="ECO:0000259" key="5">
    <source>
        <dbReference type="PROSITE" id="PS50893"/>
    </source>
</evidence>
<dbReference type="Pfam" id="PF00005">
    <property type="entry name" value="ABC_tran"/>
    <property type="match status" value="1"/>
</dbReference>
<comment type="caution">
    <text evidence="6">The sequence shown here is derived from an EMBL/GenBank/DDBJ whole genome shotgun (WGS) entry which is preliminary data.</text>
</comment>
<dbReference type="SUPFAM" id="SSF52540">
    <property type="entry name" value="P-loop containing nucleoside triphosphate hydrolases"/>
    <property type="match status" value="1"/>
</dbReference>
<proteinExistence type="inferred from homology"/>
<dbReference type="PANTHER" id="PTHR42788">
    <property type="entry name" value="TAURINE IMPORT ATP-BINDING PROTEIN-RELATED"/>
    <property type="match status" value="1"/>
</dbReference>
<evidence type="ECO:0000256" key="4">
    <source>
        <dbReference type="ARBA" id="ARBA00022840"/>
    </source>
</evidence>
<dbReference type="GO" id="GO:0005524">
    <property type="term" value="F:ATP binding"/>
    <property type="evidence" value="ECO:0007669"/>
    <property type="project" value="UniProtKB-KW"/>
</dbReference>
<dbReference type="AlphaFoldDB" id="A0A8E0NDE5"/>
<dbReference type="InterPro" id="IPR050166">
    <property type="entry name" value="ABC_transporter_ATP-bind"/>
</dbReference>
<dbReference type="SMART" id="SM00382">
    <property type="entry name" value="AAA"/>
    <property type="match status" value="1"/>
</dbReference>
<evidence type="ECO:0000256" key="1">
    <source>
        <dbReference type="ARBA" id="ARBA00005417"/>
    </source>
</evidence>
<keyword evidence="4 6" id="KW-0067">ATP-binding</keyword>
<dbReference type="PROSITE" id="PS50893">
    <property type="entry name" value="ABC_TRANSPORTER_2"/>
    <property type="match status" value="1"/>
</dbReference>
<accession>A0A8E0NDE5</accession>
<dbReference type="PROSITE" id="PS00211">
    <property type="entry name" value="ABC_TRANSPORTER_1"/>
    <property type="match status" value="1"/>
</dbReference>
<evidence type="ECO:0000256" key="3">
    <source>
        <dbReference type="ARBA" id="ARBA00022741"/>
    </source>
</evidence>
<sequence>MTADPSLIARLNGVVVHHADRGPIGPVDLAVTRGEIVAVVGASGCGKSTLLRLLAGLETPDAGRVERRVDKGRTGLVFQNATLMPWAAAVENVALPLRLAGQSKDQAHVRARTALAQVGLGERAGARPHQLSGGMAMRASLARALVTDPDLLLLDEPFAALDSATRRALIEDIHALWARRRPAVVFVTHDVEEAAYMAGRVLVMRAVDGRIAAEISTPGALPRPAGHRLDPAHARAVEQIASALDAAMEPAA</sequence>
<feature type="domain" description="ABC transporter" evidence="5">
    <location>
        <begin position="9"/>
        <end position="233"/>
    </location>
</feature>
<dbReference type="Gene3D" id="3.40.50.300">
    <property type="entry name" value="P-loop containing nucleotide triphosphate hydrolases"/>
    <property type="match status" value="1"/>
</dbReference>
<dbReference type="GO" id="GO:0016887">
    <property type="term" value="F:ATP hydrolysis activity"/>
    <property type="evidence" value="ECO:0007669"/>
    <property type="project" value="InterPro"/>
</dbReference>
<evidence type="ECO:0000313" key="7">
    <source>
        <dbReference type="Proteomes" id="UP000016569"/>
    </source>
</evidence>
<keyword evidence="2" id="KW-0813">Transport</keyword>
<dbReference type="EMBL" id="BATC01000067">
    <property type="protein sequence ID" value="GAD60329.1"/>
    <property type="molecule type" value="Genomic_DNA"/>
</dbReference>
<keyword evidence="7" id="KW-1185">Reference proteome</keyword>
<dbReference type="OrthoDB" id="9802264at2"/>
<dbReference type="Proteomes" id="UP000016569">
    <property type="component" value="Unassembled WGS sequence"/>
</dbReference>
<dbReference type="InterPro" id="IPR017871">
    <property type="entry name" value="ABC_transporter-like_CS"/>
</dbReference>
<evidence type="ECO:0000313" key="6">
    <source>
        <dbReference type="EMBL" id="GAD60329.1"/>
    </source>
</evidence>
<reference evidence="7" key="1">
    <citation type="journal article" date="2013" name="Genome Announc.">
        <title>Draft Genome Sequence of the Dimorphic Prosthecate Bacterium Brevundimonas abyssalis TAR-001T.</title>
        <authorList>
            <person name="Tsubouchi T."/>
            <person name="Nishi S."/>
            <person name="Usui K."/>
            <person name="Shimane Y."/>
            <person name="Takaki Y."/>
            <person name="Maruyama T."/>
            <person name="Hatada Y."/>
        </authorList>
    </citation>
    <scope>NUCLEOTIDE SEQUENCE [LARGE SCALE GENOMIC DNA]</scope>
    <source>
        <strain evidence="7">TAR-001</strain>
    </source>
</reference>
<dbReference type="PANTHER" id="PTHR42788:SF19">
    <property type="entry name" value="ALIPHATIC SULFONATES IMPORT ATP-BINDING PROTEIN SSUB 2"/>
    <property type="match status" value="1"/>
</dbReference>
<dbReference type="RefSeq" id="WP_021698423.1">
    <property type="nucleotide sequence ID" value="NZ_BATC01000067.1"/>
</dbReference>
<comment type="similarity">
    <text evidence="1">Belongs to the ABC transporter superfamily.</text>
</comment>